<accession>A0ABS2ICK8</accession>
<name>A0ABS2ICK8_9GAMM</name>
<evidence type="ECO:0000313" key="2">
    <source>
        <dbReference type="Proteomes" id="UP000717995"/>
    </source>
</evidence>
<organism evidence="1 2">
    <name type="scientific">Zestomonas insulae</name>
    <dbReference type="NCBI Taxonomy" id="2809017"/>
    <lineage>
        <taxon>Bacteria</taxon>
        <taxon>Pseudomonadati</taxon>
        <taxon>Pseudomonadota</taxon>
        <taxon>Gammaproteobacteria</taxon>
        <taxon>Pseudomonadales</taxon>
        <taxon>Pseudomonadaceae</taxon>
        <taxon>Zestomonas</taxon>
    </lineage>
</organism>
<sequence>MSRLVFAPAIQRHVAVPDQEIEAPTVRAALEQVFDEKPELRGYLLDDQGQLRRHIAVFVDGVAVRDRLLLSDRLAPSADVYVVQALSGG</sequence>
<protein>
    <submittedName>
        <fullName evidence="1">MoaD/ThiS family protein</fullName>
    </submittedName>
</protein>
<dbReference type="PANTHER" id="PTHR38031">
    <property type="entry name" value="SULFUR CARRIER PROTEIN SLR0821-RELATED"/>
    <property type="match status" value="1"/>
</dbReference>
<dbReference type="EMBL" id="JAFEUP010000001">
    <property type="protein sequence ID" value="MBM7059647.1"/>
    <property type="molecule type" value="Genomic_DNA"/>
</dbReference>
<dbReference type="SUPFAM" id="SSF54285">
    <property type="entry name" value="MoaD/ThiS"/>
    <property type="match status" value="1"/>
</dbReference>
<dbReference type="CDD" id="cd17040">
    <property type="entry name" value="Ubl_MoaD_like"/>
    <property type="match status" value="1"/>
</dbReference>
<proteinExistence type="predicted"/>
<dbReference type="PANTHER" id="PTHR38031:SF1">
    <property type="entry name" value="SULFUR CARRIER PROTEIN CYSO"/>
    <property type="match status" value="1"/>
</dbReference>
<dbReference type="Pfam" id="PF02597">
    <property type="entry name" value="ThiS"/>
    <property type="match status" value="1"/>
</dbReference>
<dbReference type="InterPro" id="IPR052045">
    <property type="entry name" value="Sulfur_Carrier/Prot_Modifier"/>
</dbReference>
<evidence type="ECO:0000313" key="1">
    <source>
        <dbReference type="EMBL" id="MBM7059647.1"/>
    </source>
</evidence>
<dbReference type="InterPro" id="IPR003749">
    <property type="entry name" value="ThiS/MoaD-like"/>
</dbReference>
<dbReference type="InterPro" id="IPR016155">
    <property type="entry name" value="Mopterin_synth/thiamin_S_b"/>
</dbReference>
<keyword evidence="2" id="KW-1185">Reference proteome</keyword>
<dbReference type="RefSeq" id="WP_204914593.1">
    <property type="nucleotide sequence ID" value="NZ_JAFEUP010000001.1"/>
</dbReference>
<comment type="caution">
    <text evidence="1">The sequence shown here is derived from an EMBL/GenBank/DDBJ whole genome shotgun (WGS) entry which is preliminary data.</text>
</comment>
<dbReference type="Proteomes" id="UP000717995">
    <property type="component" value="Unassembled WGS sequence"/>
</dbReference>
<gene>
    <name evidence="1" type="ORF">JQX08_02910</name>
</gene>
<reference evidence="1 2" key="1">
    <citation type="submission" date="2021-02" db="EMBL/GenBank/DDBJ databases">
        <authorList>
            <person name="Lee D.-H."/>
        </authorList>
    </citation>
    <scope>NUCLEOTIDE SEQUENCE [LARGE SCALE GENOMIC DNA]</scope>
    <source>
        <strain evidence="1 2">UL073</strain>
    </source>
</reference>
<dbReference type="InterPro" id="IPR012675">
    <property type="entry name" value="Beta-grasp_dom_sf"/>
</dbReference>
<dbReference type="Gene3D" id="3.10.20.30">
    <property type="match status" value="1"/>
</dbReference>